<accession>A0ABR4BF44</accession>
<dbReference type="Proteomes" id="UP001590951">
    <property type="component" value="Unassembled WGS sequence"/>
</dbReference>
<reference evidence="2 3" key="1">
    <citation type="submission" date="2024-09" db="EMBL/GenBank/DDBJ databases">
        <title>Rethinking Asexuality: The Enigmatic Case of Functional Sexual Genes in Lepraria (Stereocaulaceae).</title>
        <authorList>
            <person name="Doellman M."/>
            <person name="Sun Y."/>
            <person name="Barcenas-Pena A."/>
            <person name="Lumbsch H.T."/>
            <person name="Grewe F."/>
        </authorList>
    </citation>
    <scope>NUCLEOTIDE SEQUENCE [LARGE SCALE GENOMIC DNA]</scope>
    <source>
        <strain evidence="2 3">Grewe 0041</strain>
    </source>
</reference>
<dbReference type="EMBL" id="JBHFEH010000008">
    <property type="protein sequence ID" value="KAL2056467.1"/>
    <property type="molecule type" value="Genomic_DNA"/>
</dbReference>
<evidence type="ECO:0000313" key="2">
    <source>
        <dbReference type="EMBL" id="KAL2056467.1"/>
    </source>
</evidence>
<protein>
    <submittedName>
        <fullName evidence="2">Uncharacterized protein</fullName>
    </submittedName>
</protein>
<feature type="signal peptide" evidence="1">
    <location>
        <begin position="1"/>
        <end position="19"/>
    </location>
</feature>
<gene>
    <name evidence="2" type="ORF">ABVK25_003491</name>
</gene>
<sequence>MAVFAILLPLLSGALTAYAQTCTTVQPVFELPLDATSTVYASTITTTSSVDCDGCSLEVTTFRAIISGSTNPPQTTTITDPVTTSARFVCLPQNSAITTTSSTSLVSAPAGPTPTASPLPPVTPTIKSFIDELSTALLYTELLANGGNSEKLCSIINPSSLDEISGIAINGSVVQSEVCALGAIDFTTPGFGASVVSLNQRSVSYLTTALFAIQVAGNYAGGCNLETLCSEIEATLIDNIFINNIPNVGTEVKDYVCSAASASASRTPTPTSAPYPTAPVNATASCTTPTGFANTFVPTPPALATSTFQIAPSFASAHTLFIIDNLDARFSEATVASFCSDECIAYQPNSTTGPCLSFNVYLGKPVPPTGTAGPMQWFCLGFDAYLAEDGSDYEAVDTPGSFMYGIGVNRVCGGTYRAY</sequence>
<keyword evidence="1" id="KW-0732">Signal</keyword>
<comment type="caution">
    <text evidence="2">The sequence shown here is derived from an EMBL/GenBank/DDBJ whole genome shotgun (WGS) entry which is preliminary data.</text>
</comment>
<evidence type="ECO:0000256" key="1">
    <source>
        <dbReference type="SAM" id="SignalP"/>
    </source>
</evidence>
<proteinExistence type="predicted"/>
<evidence type="ECO:0000313" key="3">
    <source>
        <dbReference type="Proteomes" id="UP001590951"/>
    </source>
</evidence>
<feature type="chain" id="PRO_5046067516" evidence="1">
    <location>
        <begin position="20"/>
        <end position="419"/>
    </location>
</feature>
<keyword evidence="3" id="KW-1185">Reference proteome</keyword>
<organism evidence="2 3">
    <name type="scientific">Lepraria finkii</name>
    <dbReference type="NCBI Taxonomy" id="1340010"/>
    <lineage>
        <taxon>Eukaryota</taxon>
        <taxon>Fungi</taxon>
        <taxon>Dikarya</taxon>
        <taxon>Ascomycota</taxon>
        <taxon>Pezizomycotina</taxon>
        <taxon>Lecanoromycetes</taxon>
        <taxon>OSLEUM clade</taxon>
        <taxon>Lecanoromycetidae</taxon>
        <taxon>Lecanorales</taxon>
        <taxon>Lecanorineae</taxon>
        <taxon>Stereocaulaceae</taxon>
        <taxon>Lepraria</taxon>
    </lineage>
</organism>
<name>A0ABR4BF44_9LECA</name>